<protein>
    <submittedName>
        <fullName evidence="2">Uncharacterized protein</fullName>
    </submittedName>
</protein>
<feature type="compositionally biased region" description="Basic and acidic residues" evidence="1">
    <location>
        <begin position="85"/>
        <end position="104"/>
    </location>
</feature>
<name>A0A2V1E0K8_9PLEO</name>
<gene>
    <name evidence="2" type="ORF">DM02DRAFT_214213</name>
</gene>
<keyword evidence="3" id="KW-1185">Reference proteome</keyword>
<accession>A0A2V1E0K8</accession>
<evidence type="ECO:0000313" key="2">
    <source>
        <dbReference type="EMBL" id="PVI03941.1"/>
    </source>
</evidence>
<proteinExistence type="predicted"/>
<reference evidence="2 3" key="1">
    <citation type="journal article" date="2018" name="Sci. Rep.">
        <title>Comparative genomics provides insights into the lifestyle and reveals functional heterogeneity of dark septate endophytic fungi.</title>
        <authorList>
            <person name="Knapp D.G."/>
            <person name="Nemeth J.B."/>
            <person name="Barry K."/>
            <person name="Hainaut M."/>
            <person name="Henrissat B."/>
            <person name="Johnson J."/>
            <person name="Kuo A."/>
            <person name="Lim J.H.P."/>
            <person name="Lipzen A."/>
            <person name="Nolan M."/>
            <person name="Ohm R.A."/>
            <person name="Tamas L."/>
            <person name="Grigoriev I.V."/>
            <person name="Spatafora J.W."/>
            <person name="Nagy L.G."/>
            <person name="Kovacs G.M."/>
        </authorList>
    </citation>
    <scope>NUCLEOTIDE SEQUENCE [LARGE SCALE GENOMIC DNA]</scope>
    <source>
        <strain evidence="2 3">DSE2036</strain>
    </source>
</reference>
<dbReference type="Proteomes" id="UP000244855">
    <property type="component" value="Unassembled WGS sequence"/>
</dbReference>
<feature type="compositionally biased region" description="Gly residues" evidence="1">
    <location>
        <begin position="126"/>
        <end position="136"/>
    </location>
</feature>
<sequence>MLRRSRPVFLSQRGCPIRILAGEAVSIACILRWPVGRFILCSTFFQVARRLAASDLSIAISSQLASVATSGDDTLCRVRGSRGNGTERGEGKQHSKQQEIREGGEVDAGGGPKGTDCTDGFADLNGEGGGGRAPIV</sequence>
<evidence type="ECO:0000256" key="1">
    <source>
        <dbReference type="SAM" id="MobiDB-lite"/>
    </source>
</evidence>
<feature type="region of interest" description="Disordered" evidence="1">
    <location>
        <begin position="79"/>
        <end position="136"/>
    </location>
</feature>
<dbReference type="AlphaFoldDB" id="A0A2V1E0K8"/>
<organism evidence="2 3">
    <name type="scientific">Periconia macrospinosa</name>
    <dbReference type="NCBI Taxonomy" id="97972"/>
    <lineage>
        <taxon>Eukaryota</taxon>
        <taxon>Fungi</taxon>
        <taxon>Dikarya</taxon>
        <taxon>Ascomycota</taxon>
        <taxon>Pezizomycotina</taxon>
        <taxon>Dothideomycetes</taxon>
        <taxon>Pleosporomycetidae</taxon>
        <taxon>Pleosporales</taxon>
        <taxon>Massarineae</taxon>
        <taxon>Periconiaceae</taxon>
        <taxon>Periconia</taxon>
    </lineage>
</organism>
<evidence type="ECO:0000313" key="3">
    <source>
        <dbReference type="Proteomes" id="UP000244855"/>
    </source>
</evidence>
<dbReference type="EMBL" id="KZ805326">
    <property type="protein sequence ID" value="PVI03941.1"/>
    <property type="molecule type" value="Genomic_DNA"/>
</dbReference>